<dbReference type="OrthoDB" id="9793162at2"/>
<dbReference type="Proteomes" id="UP000186917">
    <property type="component" value="Unassembled WGS sequence"/>
</dbReference>
<organism evidence="2 3">
    <name type="scientific">Filimonas lacunae</name>
    <dbReference type="NCBI Taxonomy" id="477680"/>
    <lineage>
        <taxon>Bacteria</taxon>
        <taxon>Pseudomonadati</taxon>
        <taxon>Bacteroidota</taxon>
        <taxon>Chitinophagia</taxon>
        <taxon>Chitinophagales</taxon>
        <taxon>Chitinophagaceae</taxon>
        <taxon>Filimonas</taxon>
    </lineage>
</organism>
<evidence type="ECO:0000313" key="3">
    <source>
        <dbReference type="Proteomes" id="UP000186917"/>
    </source>
</evidence>
<dbReference type="EMBL" id="FTOR01000004">
    <property type="protein sequence ID" value="SIT15721.1"/>
    <property type="molecule type" value="Genomic_DNA"/>
</dbReference>
<accession>A0A173M959</accession>
<dbReference type="KEGG" id="fln:FLA_0054"/>
<dbReference type="PANTHER" id="PTHR12121:SF36">
    <property type="entry name" value="ENDONUCLEASE_EXONUCLEASE_PHOSPHATASE DOMAIN-CONTAINING PROTEIN"/>
    <property type="match status" value="1"/>
</dbReference>
<dbReference type="RefSeq" id="WP_076379537.1">
    <property type="nucleotide sequence ID" value="NZ_AP017422.1"/>
</dbReference>
<dbReference type="Pfam" id="PF03372">
    <property type="entry name" value="Exo_endo_phos"/>
    <property type="match status" value="1"/>
</dbReference>
<keyword evidence="3" id="KW-1185">Reference proteome</keyword>
<dbReference type="PANTHER" id="PTHR12121">
    <property type="entry name" value="CARBON CATABOLITE REPRESSOR PROTEIN 4"/>
    <property type="match status" value="1"/>
</dbReference>
<dbReference type="NCBIfam" id="TIGR04183">
    <property type="entry name" value="Por_Secre_tail"/>
    <property type="match status" value="1"/>
</dbReference>
<sequence>MATKLFSFRKLSLLFLFVIGVITAGYSQQLTVGTFNLRGDFVTDTGNLWTDRKLLVKAQIDKYQFDILGLQETLPAMAGYLVGALPRFDSLGMFSQVNIGILYNTERVLLQSSGQFWLSPTPDVESIGWDAKFKRACIWARFKDRKTSQEFYVFNTHFDHVGAVARTNSAALVLQRIASIAGNTPAMFMGDLNATQYDSIYTSLNNAGLLKDCYNLAYRNLERERGTTSDFDMYLRNKKRIDHIFLTNTLQASEYNVLTDTYNGKTASDHYAVLAKIGWKYNEQGDLYRQFPEDFEQANPYKETYTAAEVTFRTGPWLLNNVRMGGSSANDQPTSGLYGARMINNNTASCYLQMNFDVTEGASKVTVQHNVYNGDTICKWQLEYSKDQGVSWLPAGPVMATNQTTKQQAVFIMDIAGSVRFRVNKLGIGSSNNGRLCVDDFTIYKRKNVTGEKENKVLLGWQLGTPLSTGRQDSAVASFTDAGMEASVLKRGVGWRTITSTGAAISLPGSFAAAATVATGDYATDTAMAIANNLYLQFQVKPRAGNGISLSTLNVRFAASKAGTKTGYWKYSLDGTTYKALAKSFEINNTGGSSISSINLSSCADLQHMPAGKAVYFRLYINGVDATDELVGIGVSNGTASDGYVLSVSGEMELSPATKMVAWQFATPAATGGEATVPASVVDTAVVASVLERGAGLKPVSNATGDTLILSRAFVSSTGVASTTEVTDTAVAIKNNMYFGYSFTVKAGYKVSLYNLNYRIRISAGGAKVWHWKYSLDSVNFTNLAMPVILTAATDSEGDIQPVIDLSGMSALQNIPANTTVYFRLYTNGSNTTTGTTAIGRSAAVTSDDYALSVVGSAEVVAPGEKIIAWQLASPSTTGEEASVNATTIHSAVTATPLVRGAGFNATTLSRAFAALAATVSSADVADTAIAVAGNLYFSTSFTPKAGKTVSLSGLDYKIRISAHGAKVWYWKYSLDGVHFSKLANPFTIGAATSTEGKFMPHMDVSAIPGLQHIPAGTTVTFRLYANGTDNATGSTSIGRSTTASEDVLWFSGSVASTTVSASTARTAQVVSEEQQPASVMHVSVAPNQVYVAIETEKASQSQLVLYDMLGRRLLAKQLSVVAGKNNFSIPVSVKPGVYIVTVYSASGQKRSKKVFCGY</sequence>
<dbReference type="InterPro" id="IPR026444">
    <property type="entry name" value="Secre_tail"/>
</dbReference>
<reference evidence="3" key="1">
    <citation type="submission" date="2017-01" db="EMBL/GenBank/DDBJ databases">
        <authorList>
            <person name="Varghese N."/>
            <person name="Submissions S."/>
        </authorList>
    </citation>
    <scope>NUCLEOTIDE SEQUENCE [LARGE SCALE GENOMIC DNA]</scope>
    <source>
        <strain evidence="3">DSM 21054</strain>
    </source>
</reference>
<gene>
    <name evidence="2" type="ORF">SAMN05421788_104189</name>
</gene>
<dbReference type="SUPFAM" id="SSF56219">
    <property type="entry name" value="DNase I-like"/>
    <property type="match status" value="1"/>
</dbReference>
<dbReference type="Gene3D" id="3.60.10.10">
    <property type="entry name" value="Endonuclease/exonuclease/phosphatase"/>
    <property type="match status" value="1"/>
</dbReference>
<dbReference type="InterPro" id="IPR036691">
    <property type="entry name" value="Endo/exonu/phosph_ase_sf"/>
</dbReference>
<dbReference type="InterPro" id="IPR050410">
    <property type="entry name" value="CCR4/nocturin_mRNA_transcr"/>
</dbReference>
<dbReference type="AlphaFoldDB" id="A0A173M959"/>
<dbReference type="CDD" id="cd09083">
    <property type="entry name" value="EEP-1"/>
    <property type="match status" value="1"/>
</dbReference>
<dbReference type="GO" id="GO:0000175">
    <property type="term" value="F:3'-5'-RNA exonuclease activity"/>
    <property type="evidence" value="ECO:0007669"/>
    <property type="project" value="TreeGrafter"/>
</dbReference>
<dbReference type="STRING" id="477680.SAMN05421788_104189"/>
<feature type="domain" description="Endonuclease/exonuclease/phosphatase" evidence="1">
    <location>
        <begin position="33"/>
        <end position="270"/>
    </location>
</feature>
<name>A0A173M959_9BACT</name>
<dbReference type="InterPro" id="IPR005135">
    <property type="entry name" value="Endo/exonuclease/phosphatase"/>
</dbReference>
<protein>
    <submittedName>
        <fullName evidence="2">Por secretion system C-terminal sorting domain-containing protein</fullName>
    </submittedName>
</protein>
<evidence type="ECO:0000313" key="2">
    <source>
        <dbReference type="EMBL" id="SIT15721.1"/>
    </source>
</evidence>
<proteinExistence type="predicted"/>
<evidence type="ECO:0000259" key="1">
    <source>
        <dbReference type="Pfam" id="PF03372"/>
    </source>
</evidence>